<feature type="domain" description="PAS" evidence="6">
    <location>
        <begin position="37"/>
        <end position="102"/>
    </location>
</feature>
<evidence type="ECO:0000256" key="3">
    <source>
        <dbReference type="SAM" id="Coils"/>
    </source>
</evidence>
<dbReference type="FunFam" id="3.30.450.20:FF:000160">
    <property type="entry name" value="PAS domain containing repressor 1"/>
    <property type="match status" value="1"/>
</dbReference>
<feature type="transmembrane region" description="Helical" evidence="5">
    <location>
        <begin position="36"/>
        <end position="58"/>
    </location>
</feature>
<dbReference type="GO" id="GO:0045892">
    <property type="term" value="P:negative regulation of DNA-templated transcription"/>
    <property type="evidence" value="ECO:0007669"/>
    <property type="project" value="Ensembl"/>
</dbReference>
<dbReference type="GO" id="GO:0016607">
    <property type="term" value="C:nuclear speck"/>
    <property type="evidence" value="ECO:0007669"/>
    <property type="project" value="Ensembl"/>
</dbReference>
<dbReference type="PANTHER" id="PTHR46055">
    <property type="entry name" value="CIRCADIAN LOCOMOTER OUTPUT CYCLES PROTEIN KAPUT"/>
    <property type="match status" value="1"/>
</dbReference>
<dbReference type="GO" id="GO:0140416">
    <property type="term" value="F:transcription regulator inhibitor activity"/>
    <property type="evidence" value="ECO:0007669"/>
    <property type="project" value="Ensembl"/>
</dbReference>
<feature type="coiled-coil region" evidence="3">
    <location>
        <begin position="371"/>
        <end position="416"/>
    </location>
</feature>
<evidence type="ECO:0000256" key="4">
    <source>
        <dbReference type="SAM" id="MobiDB-lite"/>
    </source>
</evidence>
<reference evidence="7" key="2">
    <citation type="submission" date="2017-12" db="EMBL/GenBank/DDBJ databases">
        <title>High-resolution comparative analysis of great ape genomes.</title>
        <authorList>
            <person name="Pollen A."/>
            <person name="Hastie A."/>
            <person name="Hormozdiari F."/>
            <person name="Dougherty M."/>
            <person name="Liu R."/>
            <person name="Chaisson M."/>
            <person name="Hoppe E."/>
            <person name="Hill C."/>
            <person name="Pang A."/>
            <person name="Hillier L."/>
            <person name="Baker C."/>
            <person name="Armstrong J."/>
            <person name="Shendure J."/>
            <person name="Paten B."/>
            <person name="Wilson R."/>
            <person name="Chao H."/>
            <person name="Schneider V."/>
            <person name="Ventura M."/>
            <person name="Kronenberg Z."/>
            <person name="Murali S."/>
            <person name="Gordon D."/>
            <person name="Cantsilieris S."/>
            <person name="Munson K."/>
            <person name="Nelson B."/>
            <person name="Raja A."/>
            <person name="Underwood J."/>
            <person name="Diekhans M."/>
            <person name="Fiddes I."/>
            <person name="Haussler D."/>
            <person name="Eichler E."/>
        </authorList>
    </citation>
    <scope>NUCLEOTIDE SEQUENCE [LARGE SCALE GENOMIC DNA]</scope>
    <source>
        <strain evidence="7">Susie</strain>
    </source>
</reference>
<keyword evidence="1" id="KW-0090">Biological rhythms</keyword>
<accession>H2PX29</accession>
<name>H2PX29_PONAB</name>
<evidence type="ECO:0000256" key="2">
    <source>
        <dbReference type="ARBA" id="ARBA00023242"/>
    </source>
</evidence>
<feature type="region of interest" description="Disordered" evidence="4">
    <location>
        <begin position="507"/>
        <end position="569"/>
    </location>
</feature>
<proteinExistence type="predicted"/>
<organism evidence="8 9">
    <name type="scientific">Pongo abelii</name>
    <name type="common">Sumatran orangutan</name>
    <name type="synonym">Pongo pygmaeus abelii</name>
    <dbReference type="NCBI Taxonomy" id="9601"/>
    <lineage>
        <taxon>Eukaryota</taxon>
        <taxon>Metazoa</taxon>
        <taxon>Chordata</taxon>
        <taxon>Craniata</taxon>
        <taxon>Vertebrata</taxon>
        <taxon>Euteleostomi</taxon>
        <taxon>Mammalia</taxon>
        <taxon>Eutheria</taxon>
        <taxon>Euarchontoglires</taxon>
        <taxon>Primates</taxon>
        <taxon>Haplorrhini</taxon>
        <taxon>Catarrhini</taxon>
        <taxon>Hominidae</taxon>
        <taxon>Pongo</taxon>
    </lineage>
</organism>
<evidence type="ECO:0000313" key="7">
    <source>
        <dbReference type="EMBL" id="PNJ15489.1"/>
    </source>
</evidence>
<dbReference type="InterPro" id="IPR035965">
    <property type="entry name" value="PAS-like_dom_sf"/>
</dbReference>
<keyword evidence="9" id="KW-1185">Reference proteome</keyword>
<reference evidence="8" key="3">
    <citation type="submission" date="2025-05" db="UniProtKB">
        <authorList>
            <consortium name="Ensembl"/>
        </authorList>
    </citation>
    <scope>IDENTIFICATION</scope>
</reference>
<feature type="region of interest" description="Disordered" evidence="4">
    <location>
        <begin position="317"/>
        <end position="348"/>
    </location>
</feature>
<dbReference type="Ensembl" id="ENSPPYT00000024282.2">
    <property type="protein sequence ID" value="ENSPPYP00000023306.2"/>
    <property type="gene ID" value="ENSPPYG00000020821.2"/>
</dbReference>
<accession>A0A2J8S3Y5</accession>
<dbReference type="Gene3D" id="3.30.450.20">
    <property type="entry name" value="PAS domain"/>
    <property type="match status" value="1"/>
</dbReference>
<evidence type="ECO:0000259" key="6">
    <source>
        <dbReference type="PROSITE" id="PS50112"/>
    </source>
</evidence>
<dbReference type="STRING" id="9601.ENSPPYP00000023306"/>
<dbReference type="SUPFAM" id="SSF55785">
    <property type="entry name" value="PYP-like sensor domain (PAS domain)"/>
    <property type="match status" value="1"/>
</dbReference>
<dbReference type="AlphaFoldDB" id="H2PX29"/>
<dbReference type="CDD" id="cd00130">
    <property type="entry name" value="PAS"/>
    <property type="match status" value="1"/>
</dbReference>
<dbReference type="GO" id="GO:0000981">
    <property type="term" value="F:DNA-binding transcription factor activity, RNA polymerase II-specific"/>
    <property type="evidence" value="ECO:0007669"/>
    <property type="project" value="InterPro"/>
</dbReference>
<keyword evidence="5" id="KW-1133">Transmembrane helix</keyword>
<dbReference type="GO" id="GO:1990512">
    <property type="term" value="C:Cry-Per complex"/>
    <property type="evidence" value="ECO:0007669"/>
    <property type="project" value="Ensembl"/>
</dbReference>
<evidence type="ECO:0000313" key="8">
    <source>
        <dbReference type="Ensembl" id="ENSPPYP00000023306.2"/>
    </source>
</evidence>
<dbReference type="OMA" id="DYIQLWQ"/>
<keyword evidence="5" id="KW-0472">Membrane</keyword>
<keyword evidence="5" id="KW-0812">Transmembrane</keyword>
<dbReference type="SMART" id="SM00091">
    <property type="entry name" value="PAS"/>
    <property type="match status" value="1"/>
</dbReference>
<dbReference type="HOGENOM" id="CLU_441185_0_0_1"/>
<feature type="compositionally biased region" description="Basic and acidic residues" evidence="4">
    <location>
        <begin position="508"/>
        <end position="540"/>
    </location>
</feature>
<protein>
    <submittedName>
        <fullName evidence="8">PAS domain containing repressor 1</fullName>
    </submittedName>
    <submittedName>
        <fullName evidence="7">PASD1 isoform 1</fullName>
    </submittedName>
</protein>
<sequence>MKMRGKKRRDKVNPKSSQRKLNWIPSFRTYDYFNQVMLQLLDGFMITLSADGVIIYVAENISSLLGHLPAEIVGKKLLSLLPDEEKDEVYQKIILKFPLLNSETHIEFCCHLKRGNVEHGDNSAYENVKFIVNVRDICNESPVVFSGFFSNHLYADFSAACIPQEDRFYLVGNVCILRTQLLQQLYTSKAVSDEAVLTQDSDEEPFVGELSSSQGQRGHTSTEVTYVEPAAAAAAAAAAAISDDQIDIAEVEHCGPQENVHMFVDSDSTYCSSTVFLDTIPESPALSLQDFQGEPEVNPLYRADPVDLEFSVDQVDSVDQEGPMDQQDPENPVDLLDQAGLMDPVDPEDSVDLGAAGASAQPLQPLSPVAYDIISQELELTKKLKEQLEERTRLLHDAIQNQQNALELMMDQLQKQPNTLRRIVIPDLQSLEAVPKKQQKQHPGEVKQPLPHPEEVKCFCGLSLSNSLKNTGELQEPCVAFNQLQLAQQEQHLKEQQRQLRKQLQQLREQRKVQKQKKMQEKKKLQEQKMQEKKKLQEQRRQKKKKLQERKKWKGQMLQKEPEEKQQLQEQPLKHSVILGNQRVQICLQNPSDVSVPLCNNPVRFLLTQPIVPIQRAAEQQPSCFYQDENCGQQEDESQSFYPEAYQGPPMNQLPLRDTSNSETISSSSIPQFPITSDLTISTLETPQDYIRLWHELSDSLGPVVQVNTWTCDEQGTLQGQPTYHQVQISEVGVEGPPDPQAFQGPTAYQPDQMRSAEQTRLMSAEQHDSNKQC</sequence>
<gene>
    <name evidence="8" type="primary">PASD1</name>
    <name evidence="7" type="ORF">CR201_G0046466</name>
</gene>
<evidence type="ECO:0000256" key="5">
    <source>
        <dbReference type="SAM" id="Phobius"/>
    </source>
</evidence>
<evidence type="ECO:0000256" key="1">
    <source>
        <dbReference type="ARBA" id="ARBA00023108"/>
    </source>
</evidence>
<dbReference type="eggNOG" id="ENOG502SDT0">
    <property type="taxonomic scope" value="Eukaryota"/>
</dbReference>
<dbReference type="GeneTree" id="ENSGT00530000064765"/>
<dbReference type="GO" id="GO:0032922">
    <property type="term" value="P:circadian regulation of gene expression"/>
    <property type="evidence" value="ECO:0007669"/>
    <property type="project" value="InterPro"/>
</dbReference>
<keyword evidence="2" id="KW-0539">Nucleus</keyword>
<dbReference type="GO" id="GO:0140297">
    <property type="term" value="F:DNA-binding transcription factor binding"/>
    <property type="evidence" value="ECO:0007669"/>
    <property type="project" value="Ensembl"/>
</dbReference>
<dbReference type="EMBL" id="NDHI03003613">
    <property type="protein sequence ID" value="PNJ15489.1"/>
    <property type="molecule type" value="Genomic_DNA"/>
</dbReference>
<evidence type="ECO:0000313" key="9">
    <source>
        <dbReference type="Proteomes" id="UP000001595"/>
    </source>
</evidence>
<dbReference type="Pfam" id="PF00989">
    <property type="entry name" value="PAS"/>
    <property type="match status" value="1"/>
</dbReference>
<dbReference type="PANTHER" id="PTHR46055:SF4">
    <property type="entry name" value="CIRCADIAN CLOCK PROTEIN PASD1"/>
    <property type="match status" value="1"/>
</dbReference>
<dbReference type="InterPro" id="IPR000014">
    <property type="entry name" value="PAS"/>
</dbReference>
<feature type="compositionally biased region" description="Basic residues" evidence="4">
    <location>
        <begin position="541"/>
        <end position="554"/>
    </location>
</feature>
<feature type="region of interest" description="Disordered" evidence="4">
    <location>
        <begin position="733"/>
        <end position="774"/>
    </location>
</feature>
<dbReference type="PROSITE" id="PS50112">
    <property type="entry name" value="PAS"/>
    <property type="match status" value="1"/>
</dbReference>
<dbReference type="Proteomes" id="UP000001595">
    <property type="component" value="Chromosome X"/>
</dbReference>
<dbReference type="GO" id="GO:1990513">
    <property type="term" value="C:CLOCK-BMAL transcription complex"/>
    <property type="evidence" value="ECO:0007669"/>
    <property type="project" value="TreeGrafter"/>
</dbReference>
<keyword evidence="3" id="KW-0175">Coiled coil</keyword>
<dbReference type="GO" id="GO:0042754">
    <property type="term" value="P:negative regulation of circadian rhythm"/>
    <property type="evidence" value="ECO:0007669"/>
    <property type="project" value="Ensembl"/>
</dbReference>
<reference evidence="8 9" key="1">
    <citation type="submission" date="2008-02" db="EMBL/GenBank/DDBJ databases">
        <title>A 6x draft sequence assembly of the Pongo pygmaeus abelii genome.</title>
        <authorList>
            <person name="Wilson R.K."/>
            <person name="Mardis E."/>
        </authorList>
    </citation>
    <scope>NUCLEOTIDE SEQUENCE [LARGE SCALE GENOMIC DNA]</scope>
</reference>
<dbReference type="InterPro" id="IPR013767">
    <property type="entry name" value="PAS_fold"/>
</dbReference>
<dbReference type="InterPro" id="IPR047230">
    <property type="entry name" value="CLOCK-like"/>
</dbReference>